<gene>
    <name evidence="17" type="ORF">PENNAL_c0012G05736</name>
</gene>
<dbReference type="PRINTS" id="PR00503">
    <property type="entry name" value="BROMODOMAIN"/>
</dbReference>
<dbReference type="InterPro" id="IPR018359">
    <property type="entry name" value="Bromodomain_CS"/>
</dbReference>
<dbReference type="EC" id="2.3.1.48" evidence="3"/>
<evidence type="ECO:0000259" key="15">
    <source>
        <dbReference type="PROSITE" id="PS50014"/>
    </source>
</evidence>
<dbReference type="AlphaFoldDB" id="A0A1V6YSB2"/>
<keyword evidence="14" id="KW-1133">Transmembrane helix</keyword>
<dbReference type="InterPro" id="IPR037800">
    <property type="entry name" value="GCN5"/>
</dbReference>
<dbReference type="GO" id="GO:0005634">
    <property type="term" value="C:nucleus"/>
    <property type="evidence" value="ECO:0007669"/>
    <property type="project" value="UniProtKB-SubCell"/>
</dbReference>
<keyword evidence="4" id="KW-0808">Transferase</keyword>
<dbReference type="GO" id="GO:0000123">
    <property type="term" value="C:histone acetyltransferase complex"/>
    <property type="evidence" value="ECO:0007669"/>
    <property type="project" value="TreeGrafter"/>
</dbReference>
<dbReference type="Pfam" id="PF00583">
    <property type="entry name" value="Acetyltransf_1"/>
    <property type="match status" value="1"/>
</dbReference>
<feature type="domain" description="N-acetyltransferase" evidence="16">
    <location>
        <begin position="465"/>
        <end position="620"/>
    </location>
</feature>
<feature type="transmembrane region" description="Helical" evidence="14">
    <location>
        <begin position="50"/>
        <end position="72"/>
    </location>
</feature>
<comment type="similarity">
    <text evidence="2">Belongs to the acetyltransferase family. GCN5 subfamily.</text>
</comment>
<evidence type="ECO:0000256" key="1">
    <source>
        <dbReference type="ARBA" id="ARBA00004123"/>
    </source>
</evidence>
<dbReference type="InterPro" id="IPR049326">
    <property type="entry name" value="Rhodopsin_dom_fungi"/>
</dbReference>
<feature type="compositionally biased region" description="Polar residues" evidence="13">
    <location>
        <begin position="325"/>
        <end position="335"/>
    </location>
</feature>
<evidence type="ECO:0000259" key="16">
    <source>
        <dbReference type="PROSITE" id="PS51186"/>
    </source>
</evidence>
<evidence type="ECO:0000256" key="12">
    <source>
        <dbReference type="PROSITE-ProRule" id="PRU00035"/>
    </source>
</evidence>
<evidence type="ECO:0000313" key="17">
    <source>
        <dbReference type="EMBL" id="OQE90311.1"/>
    </source>
</evidence>
<dbReference type="CDD" id="cd05509">
    <property type="entry name" value="Bromo_gcn5_like"/>
    <property type="match status" value="1"/>
</dbReference>
<keyword evidence="11" id="KW-0012">Acyltransferase</keyword>
<dbReference type="PROSITE" id="PS50014">
    <property type="entry name" value="BROMODOMAIN_2"/>
    <property type="match status" value="1"/>
</dbReference>
<feature type="region of interest" description="Disordered" evidence="13">
    <location>
        <begin position="383"/>
        <end position="425"/>
    </location>
</feature>
<accession>A0A1V6YSB2</accession>
<dbReference type="InterPro" id="IPR016181">
    <property type="entry name" value="Acyl_CoA_acyltransferase"/>
</dbReference>
<evidence type="ECO:0000256" key="2">
    <source>
        <dbReference type="ARBA" id="ARBA00008607"/>
    </source>
</evidence>
<dbReference type="PANTHER" id="PTHR45750">
    <property type="entry name" value="GH11602P"/>
    <property type="match status" value="1"/>
</dbReference>
<dbReference type="CDD" id="cd04301">
    <property type="entry name" value="NAT_SF"/>
    <property type="match status" value="1"/>
</dbReference>
<sequence>MAFGLEPRDVASDANKGIIELWTLYAIGVAVTILRTYARGKAAGWRNLRLDDYLIWVAIILYTAQTSLAYSVGNVSNGLANNGMTPAQREALSPDDPSYNHRVIGSKIQIAGWTTYSALINALKLSMLAFYIRLMEGLGRRYQIPIYVGFVLVIGSLLASVITIFSACQPFHKNWQINPDPGNTCQPAISKPVIAVTFAGNLLTDPYLIFIPIPMLWKSSLKPVKKIAATIVLSAGVFILVCATIKSVMLLVRPQDGAKLADEWGTRETFVAVVTTNLPMIFHLLRVWLSKVFGSQFQSSHKTHKSPSVGFRSIGGGGDFDSRKSQGAASSDPMTIAMSFTESEERMMEEVKLQNLKAYPAPMSGNQASGAIVVSNEIDITHETRADQNSQQPVKKEPGQMDKVESQADNAKRTACEEQNIAPDAKRAKHIHDELTEADVKAPAITRRILFPEKPAVVEERNGEIEFRVVNNDGSRESTIILTGLKCLFQRQLPEMSKEYIARLVYDRTHLSIAIVKMPLEVIGGISFREFRDRNFAEIVFCAVSSDQQVKGYGAHLMVHLKDYIRATSPVMHFLTYADNHAIGYFQKQGFTKEITLDNSIWMGCIKDYEGGTLMQCSMLARIRYLEVGRMLLKQKESVLAKIRNLSKSHIIHLPPQQWANASDGAVVPIDPLSIPAIRETGWSPDMDELAREACHGSRFRGPHFNEFRRFLNEIQNHKQAWPFLNTVNKDEVPGYYDVIVSPMDLSTIEERLESYTTPKNLVRDLKLIFSNCRQYNDATTVYAKCAVKLEKYMWKLIKEIPEWSYLLEG</sequence>
<evidence type="ECO:0000256" key="13">
    <source>
        <dbReference type="SAM" id="MobiDB-lite"/>
    </source>
</evidence>
<dbReference type="SUPFAM" id="SSF47370">
    <property type="entry name" value="Bromodomain"/>
    <property type="match status" value="1"/>
</dbReference>
<feature type="transmembrane region" description="Helical" evidence="14">
    <location>
        <begin position="144"/>
        <end position="172"/>
    </location>
</feature>
<evidence type="ECO:0000256" key="8">
    <source>
        <dbReference type="ARBA" id="ARBA00023159"/>
    </source>
</evidence>
<dbReference type="STRING" id="60175.A0A1V6YSB2"/>
<evidence type="ECO:0000256" key="10">
    <source>
        <dbReference type="ARBA" id="ARBA00023242"/>
    </source>
</evidence>
<dbReference type="GO" id="GO:0045944">
    <property type="term" value="P:positive regulation of transcription by RNA polymerase II"/>
    <property type="evidence" value="ECO:0007669"/>
    <property type="project" value="TreeGrafter"/>
</dbReference>
<dbReference type="SMART" id="SM00297">
    <property type="entry name" value="BROMO"/>
    <property type="match status" value="1"/>
</dbReference>
<feature type="transmembrane region" description="Helical" evidence="14">
    <location>
        <begin position="227"/>
        <end position="249"/>
    </location>
</feature>
<keyword evidence="14" id="KW-0812">Transmembrane</keyword>
<dbReference type="Pfam" id="PF00439">
    <property type="entry name" value="Bromodomain"/>
    <property type="match status" value="1"/>
</dbReference>
<name>A0A1V6YSB2_PENNA</name>
<dbReference type="SUPFAM" id="SSF55729">
    <property type="entry name" value="Acyl-CoA N-acyltransferases (Nat)"/>
    <property type="match status" value="1"/>
</dbReference>
<evidence type="ECO:0000256" key="6">
    <source>
        <dbReference type="ARBA" id="ARBA00023015"/>
    </source>
</evidence>
<dbReference type="PROSITE" id="PS00633">
    <property type="entry name" value="BROMODOMAIN_1"/>
    <property type="match status" value="1"/>
</dbReference>
<dbReference type="PANTHER" id="PTHR45750:SF3">
    <property type="entry name" value="HISTONE ACETYLTRANSFERASE"/>
    <property type="match status" value="1"/>
</dbReference>
<dbReference type="Pfam" id="PF20684">
    <property type="entry name" value="Fung_rhodopsin"/>
    <property type="match status" value="1"/>
</dbReference>
<dbReference type="EMBL" id="MOOB01000012">
    <property type="protein sequence ID" value="OQE90311.1"/>
    <property type="molecule type" value="Genomic_DNA"/>
</dbReference>
<keyword evidence="10" id="KW-0539">Nucleus</keyword>
<dbReference type="InterPro" id="IPR000182">
    <property type="entry name" value="GNAT_dom"/>
</dbReference>
<evidence type="ECO:0000256" key="5">
    <source>
        <dbReference type="ARBA" id="ARBA00022853"/>
    </source>
</evidence>
<keyword evidence="6" id="KW-0805">Transcription regulation</keyword>
<evidence type="ECO:0000256" key="3">
    <source>
        <dbReference type="ARBA" id="ARBA00013184"/>
    </source>
</evidence>
<keyword evidence="18" id="KW-1185">Reference proteome</keyword>
<organism evidence="17 18">
    <name type="scientific">Penicillium nalgiovense</name>
    <dbReference type="NCBI Taxonomy" id="60175"/>
    <lineage>
        <taxon>Eukaryota</taxon>
        <taxon>Fungi</taxon>
        <taxon>Dikarya</taxon>
        <taxon>Ascomycota</taxon>
        <taxon>Pezizomycotina</taxon>
        <taxon>Eurotiomycetes</taxon>
        <taxon>Eurotiomycetidae</taxon>
        <taxon>Eurotiales</taxon>
        <taxon>Aspergillaceae</taxon>
        <taxon>Penicillium</taxon>
    </lineage>
</organism>
<evidence type="ECO:0000256" key="11">
    <source>
        <dbReference type="ARBA" id="ARBA00023315"/>
    </source>
</evidence>
<feature type="transmembrane region" description="Helical" evidence="14">
    <location>
        <begin position="192"/>
        <end position="215"/>
    </location>
</feature>
<feature type="transmembrane region" description="Helical" evidence="14">
    <location>
        <begin position="110"/>
        <end position="132"/>
    </location>
</feature>
<keyword evidence="14" id="KW-0472">Membrane</keyword>
<feature type="domain" description="Bromo" evidence="15">
    <location>
        <begin position="716"/>
        <end position="784"/>
    </location>
</feature>
<comment type="caution">
    <text evidence="17">The sequence shown here is derived from an EMBL/GenBank/DDBJ whole genome shotgun (WGS) entry which is preliminary data.</text>
</comment>
<dbReference type="GO" id="GO:0010484">
    <property type="term" value="F:histone H3 acetyltransferase activity"/>
    <property type="evidence" value="ECO:0007669"/>
    <property type="project" value="TreeGrafter"/>
</dbReference>
<evidence type="ECO:0000256" key="9">
    <source>
        <dbReference type="ARBA" id="ARBA00023163"/>
    </source>
</evidence>
<reference evidence="18" key="1">
    <citation type="journal article" date="2017" name="Nat. Microbiol.">
        <title>Global analysis of biosynthetic gene clusters reveals vast potential of secondary metabolite production in Penicillium species.</title>
        <authorList>
            <person name="Nielsen J.C."/>
            <person name="Grijseels S."/>
            <person name="Prigent S."/>
            <person name="Ji B."/>
            <person name="Dainat J."/>
            <person name="Nielsen K.F."/>
            <person name="Frisvad J.C."/>
            <person name="Workman M."/>
            <person name="Nielsen J."/>
        </authorList>
    </citation>
    <scope>NUCLEOTIDE SEQUENCE [LARGE SCALE GENOMIC DNA]</scope>
    <source>
        <strain evidence="18">IBT 13039</strain>
    </source>
</reference>
<evidence type="ECO:0000313" key="18">
    <source>
        <dbReference type="Proteomes" id="UP000191691"/>
    </source>
</evidence>
<proteinExistence type="inferred from homology"/>
<dbReference type="PROSITE" id="PS51186">
    <property type="entry name" value="GNAT"/>
    <property type="match status" value="1"/>
</dbReference>
<dbReference type="Proteomes" id="UP000191691">
    <property type="component" value="Unassembled WGS sequence"/>
</dbReference>
<evidence type="ECO:0000256" key="4">
    <source>
        <dbReference type="ARBA" id="ARBA00022679"/>
    </source>
</evidence>
<dbReference type="Gene3D" id="1.20.920.10">
    <property type="entry name" value="Bromodomain-like"/>
    <property type="match status" value="1"/>
</dbReference>
<dbReference type="InterPro" id="IPR001487">
    <property type="entry name" value="Bromodomain"/>
</dbReference>
<feature type="transmembrane region" description="Helical" evidence="14">
    <location>
        <begin position="269"/>
        <end position="289"/>
    </location>
</feature>
<dbReference type="InterPro" id="IPR036427">
    <property type="entry name" value="Bromodomain-like_sf"/>
</dbReference>
<keyword evidence="5" id="KW-0156">Chromatin regulator</keyword>
<keyword evidence="8" id="KW-0010">Activator</keyword>
<evidence type="ECO:0000256" key="7">
    <source>
        <dbReference type="ARBA" id="ARBA00023117"/>
    </source>
</evidence>
<comment type="subcellular location">
    <subcellularLocation>
        <location evidence="1">Nucleus</location>
    </subcellularLocation>
</comment>
<keyword evidence="9" id="KW-0804">Transcription</keyword>
<protein>
    <recommendedName>
        <fullName evidence="3">histone acetyltransferase</fullName>
        <ecNumber evidence="3">2.3.1.48</ecNumber>
    </recommendedName>
</protein>
<feature type="transmembrane region" description="Helical" evidence="14">
    <location>
        <begin position="20"/>
        <end position="38"/>
    </location>
</feature>
<feature type="compositionally biased region" description="Basic and acidic residues" evidence="13">
    <location>
        <begin position="394"/>
        <end position="416"/>
    </location>
</feature>
<dbReference type="Gene3D" id="3.40.630.30">
    <property type="match status" value="1"/>
</dbReference>
<evidence type="ECO:0000256" key="14">
    <source>
        <dbReference type="SAM" id="Phobius"/>
    </source>
</evidence>
<feature type="region of interest" description="Disordered" evidence="13">
    <location>
        <begin position="300"/>
        <end position="335"/>
    </location>
</feature>
<keyword evidence="7 12" id="KW-0103">Bromodomain</keyword>